<proteinExistence type="predicted"/>
<dbReference type="RefSeq" id="WP_205108168.1">
    <property type="nucleotide sequence ID" value="NZ_JACJJL010000004.1"/>
</dbReference>
<dbReference type="EMBL" id="JACJJL010000004">
    <property type="protein sequence ID" value="MBM6660936.1"/>
    <property type="molecule type" value="Genomic_DNA"/>
</dbReference>
<dbReference type="Proteomes" id="UP000764045">
    <property type="component" value="Unassembled WGS sequence"/>
</dbReference>
<keyword evidence="2" id="KW-1185">Reference proteome</keyword>
<name>A0A938WL18_9BACT</name>
<dbReference type="AlphaFoldDB" id="A0A938WL18"/>
<sequence>MIINCDNIIIESFSSERYSEVQTYFFNQKSTNKIYLQDTYGDNHCVLKLVDSLSKRIKFCIGFSSETHPSKLNLIVLGQYDRLIIEVDKFLYFISLSKGDVISKIELFTPLIGLHYKKEKLLVLEEAELKVVNINGIVNK</sequence>
<accession>A0A938WL18</accession>
<comment type="caution">
    <text evidence="1">The sequence shown here is derived from an EMBL/GenBank/DDBJ whole genome shotgun (WGS) entry which is preliminary data.</text>
</comment>
<evidence type="ECO:0000313" key="1">
    <source>
        <dbReference type="EMBL" id="MBM6660936.1"/>
    </source>
</evidence>
<evidence type="ECO:0000313" key="2">
    <source>
        <dbReference type="Proteomes" id="UP000764045"/>
    </source>
</evidence>
<reference evidence="1 2" key="1">
    <citation type="journal article" date="2021" name="Sci. Rep.">
        <title>The distribution of antibiotic resistance genes in chicken gut microbiota commensals.</title>
        <authorList>
            <person name="Juricova H."/>
            <person name="Matiasovicova J."/>
            <person name="Kubasova T."/>
            <person name="Cejkova D."/>
            <person name="Rychlik I."/>
        </authorList>
    </citation>
    <scope>NUCLEOTIDE SEQUENCE [LARGE SCALE GENOMIC DNA]</scope>
    <source>
        <strain evidence="1 2">An819</strain>
    </source>
</reference>
<protein>
    <submittedName>
        <fullName evidence="1">Uncharacterized protein</fullName>
    </submittedName>
</protein>
<gene>
    <name evidence="1" type="ORF">H6B30_04055</name>
</gene>
<organism evidence="1 2">
    <name type="scientific">Marseilla massiliensis</name>
    <dbReference type="NCBI Taxonomy" id="1841864"/>
    <lineage>
        <taxon>Bacteria</taxon>
        <taxon>Pseudomonadati</taxon>
        <taxon>Bacteroidota</taxon>
        <taxon>Bacteroidia</taxon>
        <taxon>Bacteroidales</taxon>
        <taxon>Prevotellaceae</taxon>
        <taxon>Marseilla</taxon>
    </lineage>
</organism>